<evidence type="ECO:0000256" key="3">
    <source>
        <dbReference type="ARBA" id="ARBA00022475"/>
    </source>
</evidence>
<dbReference type="InterPro" id="IPR001460">
    <property type="entry name" value="PCN-bd_Tpept"/>
</dbReference>
<feature type="domain" description="Penicillin-binding protein dimerisation" evidence="16">
    <location>
        <begin position="64"/>
        <end position="235"/>
    </location>
</feature>
<dbReference type="Gene3D" id="3.40.710.10">
    <property type="entry name" value="DD-peptidase/beta-lactamase superfamily"/>
    <property type="match status" value="1"/>
</dbReference>
<evidence type="ECO:0000256" key="6">
    <source>
        <dbReference type="ARBA" id="ARBA00022670"/>
    </source>
</evidence>
<dbReference type="Gene3D" id="3.90.1310.10">
    <property type="entry name" value="Penicillin-binding protein 2a (Domain 2)"/>
    <property type="match status" value="1"/>
</dbReference>
<evidence type="ECO:0000259" key="15">
    <source>
        <dbReference type="Pfam" id="PF00905"/>
    </source>
</evidence>
<keyword evidence="9" id="KW-0133">Cell shape</keyword>
<dbReference type="GO" id="GO:0071972">
    <property type="term" value="F:peptidoglycan L,D-transpeptidase activity"/>
    <property type="evidence" value="ECO:0007669"/>
    <property type="project" value="TreeGrafter"/>
</dbReference>
<evidence type="ECO:0000256" key="5">
    <source>
        <dbReference type="ARBA" id="ARBA00022645"/>
    </source>
</evidence>
<dbReference type="GO" id="GO:0009002">
    <property type="term" value="F:serine-type D-Ala-D-Ala carboxypeptidase activity"/>
    <property type="evidence" value="ECO:0007669"/>
    <property type="project" value="InterPro"/>
</dbReference>
<evidence type="ECO:0000256" key="10">
    <source>
        <dbReference type="ARBA" id="ARBA00022984"/>
    </source>
</evidence>
<evidence type="ECO:0000256" key="12">
    <source>
        <dbReference type="ARBA" id="ARBA00023136"/>
    </source>
</evidence>
<comment type="subcellular location">
    <subcellularLocation>
        <location evidence="2">Cell membrane</location>
    </subcellularLocation>
    <subcellularLocation>
        <location evidence="1">Membrane</location>
        <topology evidence="1">Single-pass membrane protein</topology>
    </subcellularLocation>
</comment>
<keyword evidence="11 14" id="KW-1133">Transmembrane helix</keyword>
<dbReference type="GO" id="GO:0071555">
    <property type="term" value="P:cell wall organization"/>
    <property type="evidence" value="ECO:0007669"/>
    <property type="project" value="UniProtKB-KW"/>
</dbReference>
<dbReference type="InterPro" id="IPR017790">
    <property type="entry name" value="Penicillin-binding_protein_2"/>
</dbReference>
<dbReference type="GO" id="GO:0006508">
    <property type="term" value="P:proteolysis"/>
    <property type="evidence" value="ECO:0007669"/>
    <property type="project" value="UniProtKB-KW"/>
</dbReference>
<dbReference type="EMBL" id="JAASRM010000001">
    <property type="protein sequence ID" value="NIK87441.1"/>
    <property type="molecule type" value="Genomic_DNA"/>
</dbReference>
<evidence type="ECO:0000256" key="8">
    <source>
        <dbReference type="ARBA" id="ARBA00022801"/>
    </source>
</evidence>
<comment type="caution">
    <text evidence="17">The sequence shown here is derived from an EMBL/GenBank/DDBJ whole genome shotgun (WGS) entry which is preliminary data.</text>
</comment>
<evidence type="ECO:0000256" key="4">
    <source>
        <dbReference type="ARBA" id="ARBA00022519"/>
    </source>
</evidence>
<keyword evidence="7 14" id="KW-0812">Transmembrane</keyword>
<evidence type="ECO:0000256" key="11">
    <source>
        <dbReference type="ARBA" id="ARBA00022989"/>
    </source>
</evidence>
<evidence type="ECO:0000256" key="7">
    <source>
        <dbReference type="ARBA" id="ARBA00022692"/>
    </source>
</evidence>
<name>A0A846MWA5_9PROT</name>
<feature type="domain" description="Penicillin-binding protein transpeptidase" evidence="15">
    <location>
        <begin position="268"/>
        <end position="587"/>
    </location>
</feature>
<keyword evidence="13" id="KW-0961">Cell wall biogenesis/degradation</keyword>
<accession>A0A846MWA5</accession>
<dbReference type="PANTHER" id="PTHR30627:SF2">
    <property type="entry name" value="PEPTIDOGLYCAN D,D-TRANSPEPTIDASE MRDA"/>
    <property type="match status" value="1"/>
</dbReference>
<dbReference type="Pfam" id="PF03717">
    <property type="entry name" value="PBP_dimer"/>
    <property type="match status" value="1"/>
</dbReference>
<feature type="transmembrane region" description="Helical" evidence="14">
    <location>
        <begin position="20"/>
        <end position="38"/>
    </location>
</feature>
<keyword evidence="8" id="KW-0378">Hydrolase</keyword>
<dbReference type="GO" id="GO:0008360">
    <property type="term" value="P:regulation of cell shape"/>
    <property type="evidence" value="ECO:0007669"/>
    <property type="project" value="UniProtKB-KW"/>
</dbReference>
<evidence type="ECO:0000256" key="14">
    <source>
        <dbReference type="SAM" id="Phobius"/>
    </source>
</evidence>
<dbReference type="GO" id="GO:0008658">
    <property type="term" value="F:penicillin binding"/>
    <property type="evidence" value="ECO:0007669"/>
    <property type="project" value="InterPro"/>
</dbReference>
<dbReference type="InterPro" id="IPR050515">
    <property type="entry name" value="Beta-lactam/transpept"/>
</dbReference>
<keyword evidence="10" id="KW-0573">Peptidoglycan synthesis</keyword>
<evidence type="ECO:0000256" key="2">
    <source>
        <dbReference type="ARBA" id="ARBA00004236"/>
    </source>
</evidence>
<proteinExistence type="predicted"/>
<dbReference type="SUPFAM" id="SSF56519">
    <property type="entry name" value="Penicillin binding protein dimerisation domain"/>
    <property type="match status" value="1"/>
</dbReference>
<keyword evidence="4" id="KW-0997">Cell inner membrane</keyword>
<reference evidence="17 18" key="1">
    <citation type="submission" date="2020-03" db="EMBL/GenBank/DDBJ databases">
        <title>Genomic Encyclopedia of Type Strains, Phase IV (KMG-IV): sequencing the most valuable type-strain genomes for metagenomic binning, comparative biology and taxonomic classification.</title>
        <authorList>
            <person name="Goeker M."/>
        </authorList>
    </citation>
    <scope>NUCLEOTIDE SEQUENCE [LARGE SCALE GENOMIC DNA]</scope>
    <source>
        <strain evidence="17 18">DSM 19867</strain>
    </source>
</reference>
<dbReference type="GO" id="GO:0009252">
    <property type="term" value="P:peptidoglycan biosynthetic process"/>
    <property type="evidence" value="ECO:0007669"/>
    <property type="project" value="UniProtKB-KW"/>
</dbReference>
<dbReference type="GO" id="GO:0005886">
    <property type="term" value="C:plasma membrane"/>
    <property type="evidence" value="ECO:0007669"/>
    <property type="project" value="UniProtKB-SubCell"/>
</dbReference>
<dbReference type="AlphaFoldDB" id="A0A846MWA5"/>
<dbReference type="PANTHER" id="PTHR30627">
    <property type="entry name" value="PEPTIDOGLYCAN D,D-TRANSPEPTIDASE"/>
    <property type="match status" value="1"/>
</dbReference>
<evidence type="ECO:0000256" key="1">
    <source>
        <dbReference type="ARBA" id="ARBA00004167"/>
    </source>
</evidence>
<sequence>MPLFDRKDKSRYNTFTRRALVMTGAMGGVLAVLGGRFYQLQIMKGDEYRIDAENNRISQRFVFPPRGRIIDRFGVELATNRRNYRVVIVAEQASEGVEAALDAVSKIIEIDPLRREKILHDISQNKRFAQVPIAENLTWEEFARINQHLPYLPGVQPDVGETRAYPFGDEMSHLLGYVAQASQKDQENDPDPLLAQPGFRVGKRGIERQFDGQMRGDAGRSRVEVNAYGRVIRELANIPGKPGQDVWLTIDCQLQRYAEERLAGESAACVVMDASNGDVLALVSTPGYDPNHFNVGISNAVWQDLLHNDHKPLMNKVLSGAYPPGSTFKTAMVIAAMENGLGDLQCNCTGSMTLGNHEFHCWAWKKGGHGGVDIHRALAVSCDIFFYEVARRLGIDKIEAVARGLGLGAPTGIEMPGEVNGCMPSAAWKLARYGVPWQQGDSLSAGIGQGYVLTTPIQLAQMVARIASGKALTPRLVHQVGNVVQPRVIPADLPFSPEAMEAVRKGMQAVCEPGGTANAWRITEPGMEMAGKTGTAQVRVITKAERQSGVKTDAQLPFNLRDNGLFVGFAPVENPRYACACIVEHNAAPHPQVAATRDILRFAQQRDPVKMPVAYPIRAAQNRTDGEGT</sequence>
<evidence type="ECO:0000256" key="9">
    <source>
        <dbReference type="ARBA" id="ARBA00022960"/>
    </source>
</evidence>
<keyword evidence="6" id="KW-0645">Protease</keyword>
<evidence type="ECO:0000313" key="18">
    <source>
        <dbReference type="Proteomes" id="UP000570514"/>
    </source>
</evidence>
<dbReference type="InterPro" id="IPR005311">
    <property type="entry name" value="PBP_dimer"/>
</dbReference>
<keyword evidence="5" id="KW-0121">Carboxypeptidase</keyword>
<dbReference type="RefSeq" id="WP_167081043.1">
    <property type="nucleotide sequence ID" value="NZ_BAAADC010000001.1"/>
</dbReference>
<evidence type="ECO:0000313" key="17">
    <source>
        <dbReference type="EMBL" id="NIK87441.1"/>
    </source>
</evidence>
<organism evidence="17 18">
    <name type="scientific">Rhizomicrobium palustre</name>
    <dbReference type="NCBI Taxonomy" id="189966"/>
    <lineage>
        <taxon>Bacteria</taxon>
        <taxon>Pseudomonadati</taxon>
        <taxon>Pseudomonadota</taxon>
        <taxon>Alphaproteobacteria</taxon>
        <taxon>Micropepsales</taxon>
        <taxon>Micropepsaceae</taxon>
        <taxon>Rhizomicrobium</taxon>
    </lineage>
</organism>
<dbReference type="SUPFAM" id="SSF56601">
    <property type="entry name" value="beta-lactamase/transpeptidase-like"/>
    <property type="match status" value="1"/>
</dbReference>
<evidence type="ECO:0000259" key="16">
    <source>
        <dbReference type="Pfam" id="PF03717"/>
    </source>
</evidence>
<dbReference type="InterPro" id="IPR036138">
    <property type="entry name" value="PBP_dimer_sf"/>
</dbReference>
<keyword evidence="18" id="KW-1185">Reference proteome</keyword>
<keyword evidence="12 14" id="KW-0472">Membrane</keyword>
<gene>
    <name evidence="17" type="ORF">FHS83_000759</name>
</gene>
<dbReference type="Pfam" id="PF00905">
    <property type="entry name" value="Transpeptidase"/>
    <property type="match status" value="1"/>
</dbReference>
<dbReference type="NCBIfam" id="TIGR03423">
    <property type="entry name" value="pbp2_mrdA"/>
    <property type="match status" value="1"/>
</dbReference>
<evidence type="ECO:0000256" key="13">
    <source>
        <dbReference type="ARBA" id="ARBA00023316"/>
    </source>
</evidence>
<dbReference type="InterPro" id="IPR012338">
    <property type="entry name" value="Beta-lactam/transpept-like"/>
</dbReference>
<dbReference type="Proteomes" id="UP000570514">
    <property type="component" value="Unassembled WGS sequence"/>
</dbReference>
<keyword evidence="3" id="KW-1003">Cell membrane</keyword>
<protein>
    <submittedName>
        <fullName evidence="17">Penicillin-binding protein 2</fullName>
    </submittedName>
</protein>